<reference evidence="1 2" key="1">
    <citation type="submission" date="2014-08" db="EMBL/GenBank/DDBJ databases">
        <authorList>
            <person name="Moulin Lionel"/>
        </authorList>
    </citation>
    <scope>NUCLEOTIDE SEQUENCE [LARGE SCALE GENOMIC DNA]</scope>
</reference>
<dbReference type="EMBL" id="CCNB01000044">
    <property type="protein sequence ID" value="CDX45647.1"/>
    <property type="molecule type" value="Genomic_DNA"/>
</dbReference>
<proteinExistence type="predicted"/>
<sequence>MTVSGAGYVMRSFHLYDVHCLKLFKIAYWRAVAASQLTHQMSLLIREWGYVIAIEGGRILPKVARRFEREGNLSGTKWPNSSSVQGWNDS</sequence>
<dbReference type="Proteomes" id="UP000046373">
    <property type="component" value="Unassembled WGS sequence"/>
</dbReference>
<organism evidence="1 2">
    <name type="scientific">Mesorhizobium plurifarium</name>
    <dbReference type="NCBI Taxonomy" id="69974"/>
    <lineage>
        <taxon>Bacteria</taxon>
        <taxon>Pseudomonadati</taxon>
        <taxon>Pseudomonadota</taxon>
        <taxon>Alphaproteobacteria</taxon>
        <taxon>Hyphomicrobiales</taxon>
        <taxon>Phyllobacteriaceae</taxon>
        <taxon>Mesorhizobium</taxon>
    </lineage>
</organism>
<evidence type="ECO:0000313" key="1">
    <source>
        <dbReference type="EMBL" id="CDX45647.1"/>
    </source>
</evidence>
<protein>
    <submittedName>
        <fullName evidence="1">Uncharacterized protein</fullName>
    </submittedName>
</protein>
<dbReference type="AlphaFoldDB" id="A0A090GRB0"/>
<evidence type="ECO:0000313" key="2">
    <source>
        <dbReference type="Proteomes" id="UP000046373"/>
    </source>
</evidence>
<accession>A0A090GRB0</accession>
<name>A0A090GRB0_MESPL</name>
<gene>
    <name evidence="1" type="ORF">MPLDJ20_70243</name>
</gene>